<proteinExistence type="predicted"/>
<feature type="chain" id="PRO_5028190682" description="Organic solvent tolerance-like N-terminal domain-containing protein" evidence="1">
    <location>
        <begin position="38"/>
        <end position="161"/>
    </location>
</feature>
<dbReference type="EMBL" id="AP023326">
    <property type="protein sequence ID" value="BCI67706.1"/>
    <property type="molecule type" value="Genomic_DNA"/>
</dbReference>
<name>A0A6S6PLL9_ACEAC</name>
<evidence type="ECO:0000313" key="2">
    <source>
        <dbReference type="EMBL" id="BCI67706.1"/>
    </source>
</evidence>
<accession>A0A6S6PLL9</accession>
<sequence>MTARTLSGFSRPHVYRSLKAACLLATMTALTGGSAWATQFVVEDGKATQEVSETSRLYIDGELVATMVLDEKTPQRRAVINVPDKPSYTYALCGEIVVRNAEGKAETHLVTSQGTLYDPSGHVFQAMGAQNFTDFYLIDPSSPATARHEPGRKGACTVATS</sequence>
<dbReference type="Proteomes" id="UP000515220">
    <property type="component" value="Chromosome"/>
</dbReference>
<reference evidence="2 3" key="1">
    <citation type="submission" date="2020-07" db="EMBL/GenBank/DDBJ databases">
        <title>Complete Genome Sequence of an acetic acid bacterium, Acetobacter aceti JCM20276.</title>
        <authorList>
            <person name="Hirose Y."/>
            <person name="Mihara H."/>
        </authorList>
    </citation>
    <scope>NUCLEOTIDE SEQUENCE [LARGE SCALE GENOMIC DNA]</scope>
    <source>
        <strain evidence="2 3">JCM20276</strain>
    </source>
</reference>
<evidence type="ECO:0000256" key="1">
    <source>
        <dbReference type="SAM" id="SignalP"/>
    </source>
</evidence>
<dbReference type="AlphaFoldDB" id="A0A6S6PLL9"/>
<gene>
    <name evidence="2" type="ORF">AAJCM20276_23300</name>
</gene>
<dbReference type="RefSeq" id="WP_099347040.1">
    <property type="nucleotide sequence ID" value="NZ_AP023326.1"/>
</dbReference>
<organism evidence="2 3">
    <name type="scientific">Acetobacter aceti</name>
    <dbReference type="NCBI Taxonomy" id="435"/>
    <lineage>
        <taxon>Bacteria</taxon>
        <taxon>Pseudomonadati</taxon>
        <taxon>Pseudomonadota</taxon>
        <taxon>Alphaproteobacteria</taxon>
        <taxon>Acetobacterales</taxon>
        <taxon>Acetobacteraceae</taxon>
        <taxon>Acetobacter</taxon>
        <taxon>Acetobacter subgen. Acetobacter</taxon>
    </lineage>
</organism>
<protein>
    <recommendedName>
        <fullName evidence="4">Organic solvent tolerance-like N-terminal domain-containing protein</fullName>
    </recommendedName>
</protein>
<keyword evidence="1" id="KW-0732">Signal</keyword>
<evidence type="ECO:0008006" key="4">
    <source>
        <dbReference type="Google" id="ProtNLM"/>
    </source>
</evidence>
<feature type="signal peptide" evidence="1">
    <location>
        <begin position="1"/>
        <end position="37"/>
    </location>
</feature>
<evidence type="ECO:0000313" key="3">
    <source>
        <dbReference type="Proteomes" id="UP000515220"/>
    </source>
</evidence>